<feature type="chain" id="PRO_5047171828" description="Tetratricopeptide repeat protein" evidence="1">
    <location>
        <begin position="19"/>
        <end position="349"/>
    </location>
</feature>
<comment type="caution">
    <text evidence="2">The sequence shown here is derived from an EMBL/GenBank/DDBJ whole genome shotgun (WGS) entry which is preliminary data.</text>
</comment>
<dbReference type="EMBL" id="JAELVM010000001">
    <property type="protein sequence ID" value="MBL1220751.1"/>
    <property type="molecule type" value="Genomic_DNA"/>
</dbReference>
<evidence type="ECO:0000313" key="2">
    <source>
        <dbReference type="EMBL" id="MBL1220751.1"/>
    </source>
</evidence>
<gene>
    <name evidence="2" type="ORF">JET18_07885</name>
</gene>
<dbReference type="InterPro" id="IPR011990">
    <property type="entry name" value="TPR-like_helical_dom_sf"/>
</dbReference>
<evidence type="ECO:0008006" key="4">
    <source>
        <dbReference type="Google" id="ProtNLM"/>
    </source>
</evidence>
<dbReference type="RefSeq" id="WP_202090063.1">
    <property type="nucleotide sequence ID" value="NZ_JAELVM010000001.1"/>
</dbReference>
<dbReference type="Proteomes" id="UP000661696">
    <property type="component" value="Unassembled WGS sequence"/>
</dbReference>
<dbReference type="SUPFAM" id="SSF48452">
    <property type="entry name" value="TPR-like"/>
    <property type="match status" value="1"/>
</dbReference>
<accession>A0ABS1QEK6</accession>
<proteinExistence type="predicted"/>
<reference evidence="2 3" key="1">
    <citation type="submission" date="2020-12" db="EMBL/GenBank/DDBJ databases">
        <title>Chryseobacterium endoalhailicus sp. nov., isolated from seed of leguminous plant.</title>
        <authorList>
            <person name="Zhang X."/>
        </authorList>
    </citation>
    <scope>NUCLEOTIDE SEQUENCE [LARGE SCALE GENOMIC DNA]</scope>
    <source>
        <strain evidence="2 3">L7</strain>
    </source>
</reference>
<dbReference type="Gene3D" id="1.25.40.10">
    <property type="entry name" value="Tetratricopeptide repeat domain"/>
    <property type="match status" value="1"/>
</dbReference>
<name>A0ABS1QEK6_9FLAO</name>
<evidence type="ECO:0000256" key="1">
    <source>
        <dbReference type="SAM" id="SignalP"/>
    </source>
</evidence>
<protein>
    <recommendedName>
        <fullName evidence="4">Tetratricopeptide repeat protein</fullName>
    </recommendedName>
</protein>
<feature type="signal peptide" evidence="1">
    <location>
        <begin position="1"/>
        <end position="18"/>
    </location>
</feature>
<organism evidence="2 3">
    <name type="scientific">Chryseobacterium endalhagicum</name>
    <dbReference type="NCBI Taxonomy" id="2797638"/>
    <lineage>
        <taxon>Bacteria</taxon>
        <taxon>Pseudomonadati</taxon>
        <taxon>Bacteroidota</taxon>
        <taxon>Flavobacteriia</taxon>
        <taxon>Flavobacteriales</taxon>
        <taxon>Weeksellaceae</taxon>
        <taxon>Chryseobacterium group</taxon>
        <taxon>Chryseobacterium</taxon>
    </lineage>
</organism>
<evidence type="ECO:0000313" key="3">
    <source>
        <dbReference type="Proteomes" id="UP000661696"/>
    </source>
</evidence>
<keyword evidence="3" id="KW-1185">Reference proteome</keyword>
<keyword evidence="1" id="KW-0732">Signal</keyword>
<sequence length="349" mass="41309">MKKNFLFILILSFSALTAQLNFKLLEGNWIVNKKEFKDGSRYIPFRQMKNWDKVFIFQSNSYYSTEFLRNQTNPFPYKYKTNGNKLSMAEGHFIIIEKLTESDLILVDGNEEREESLHIRYYLTRYDVQKEQDLLKNNARDTLTSTTALSPVPKVNIFGDEFTSSSNFPFRAKGYLFFDMRMKTVKAHFTDSRNLSLQDRGRLEAIYNSTFKSWDFSAVKAFKFIKMPFILALYKYSTTPTISYSRIVTDYNTHDYNDIILPDPFQNPQESLKYFVKGIKCVENEKYDCALQNFKLSFERDKYNFDSHYNYAAINHTLGKKDEACKKWTELIQYGQKKAEVYYKTHCNK</sequence>